<dbReference type="STRING" id="1121898.GCA_000422725_02778"/>
<dbReference type="Gene3D" id="3.30.70.2970">
    <property type="entry name" value="Protein of unknown function (DUF541), domain 2"/>
    <property type="match status" value="1"/>
</dbReference>
<evidence type="ECO:0000256" key="1">
    <source>
        <dbReference type="SAM" id="SignalP"/>
    </source>
</evidence>
<sequence>MKKLFTLLALALTLATHAQAVQQEDKPYIEVTGTAQKEVVPDIIYITITLKDKVVNKDSYTIIQQETKLKQALQQAGIDLKKMSLSDASSDIIMYKRKEKGVEEMKEYTLIVNNATEVSKVFETLHNINIKEAEISKTEYSQIYNLRKEVRISAIKAAKDKATYLLEAIGEQPGKPLVINELGSNFSAPKFGSNVALPSDYVTNYTDSFKPIKIEFSYYVKYAIK</sequence>
<organism evidence="2 3">
    <name type="scientific">Flavobacterium subsaxonicum WB 4.1-42 = DSM 21790</name>
    <dbReference type="NCBI Taxonomy" id="1121898"/>
    <lineage>
        <taxon>Bacteria</taxon>
        <taxon>Pseudomonadati</taxon>
        <taxon>Bacteroidota</taxon>
        <taxon>Flavobacteriia</taxon>
        <taxon>Flavobacteriales</taxon>
        <taxon>Flavobacteriaceae</taxon>
        <taxon>Flavobacterium</taxon>
    </lineage>
</organism>
<dbReference type="Pfam" id="PF04402">
    <property type="entry name" value="SIMPL"/>
    <property type="match status" value="1"/>
</dbReference>
<dbReference type="InterPro" id="IPR052022">
    <property type="entry name" value="26kDa_periplasmic_antigen"/>
</dbReference>
<dbReference type="AlphaFoldDB" id="A0A0A2MN10"/>
<dbReference type="PANTHER" id="PTHR34387:SF1">
    <property type="entry name" value="PERIPLASMIC IMMUNOGENIC PROTEIN"/>
    <property type="match status" value="1"/>
</dbReference>
<reference evidence="2 3" key="1">
    <citation type="submission" date="2013-09" db="EMBL/GenBank/DDBJ databases">
        <authorList>
            <person name="Zeng Z."/>
            <person name="Chen C."/>
        </authorList>
    </citation>
    <scope>NUCLEOTIDE SEQUENCE [LARGE SCALE GENOMIC DNA]</scope>
    <source>
        <strain evidence="2 3">WB 4.1-42</strain>
    </source>
</reference>
<dbReference type="GO" id="GO:0006974">
    <property type="term" value="P:DNA damage response"/>
    <property type="evidence" value="ECO:0007669"/>
    <property type="project" value="TreeGrafter"/>
</dbReference>
<dbReference type="RefSeq" id="WP_026993098.1">
    <property type="nucleotide sequence ID" value="NZ_JRLY01000007.1"/>
</dbReference>
<dbReference type="Proteomes" id="UP000030111">
    <property type="component" value="Unassembled WGS sequence"/>
</dbReference>
<feature type="signal peptide" evidence="1">
    <location>
        <begin position="1"/>
        <end position="20"/>
    </location>
</feature>
<comment type="caution">
    <text evidence="2">The sequence shown here is derived from an EMBL/GenBank/DDBJ whole genome shotgun (WGS) entry which is preliminary data.</text>
</comment>
<keyword evidence="1" id="KW-0732">Signal</keyword>
<evidence type="ECO:0000313" key="3">
    <source>
        <dbReference type="Proteomes" id="UP000030111"/>
    </source>
</evidence>
<protein>
    <recommendedName>
        <fullName evidence="4">SIMPL domain-containing protein</fullName>
    </recommendedName>
</protein>
<proteinExistence type="predicted"/>
<dbReference type="OrthoDB" id="1242975at2"/>
<dbReference type="Gene3D" id="3.30.110.170">
    <property type="entry name" value="Protein of unknown function (DUF541), domain 1"/>
    <property type="match status" value="1"/>
</dbReference>
<evidence type="ECO:0008006" key="4">
    <source>
        <dbReference type="Google" id="ProtNLM"/>
    </source>
</evidence>
<dbReference type="EMBL" id="JRLY01000007">
    <property type="protein sequence ID" value="KGO92868.1"/>
    <property type="molecule type" value="Genomic_DNA"/>
</dbReference>
<dbReference type="PANTHER" id="PTHR34387">
    <property type="entry name" value="SLR1258 PROTEIN"/>
    <property type="match status" value="1"/>
</dbReference>
<dbReference type="InterPro" id="IPR007497">
    <property type="entry name" value="SIMPL/DUF541"/>
</dbReference>
<gene>
    <name evidence="2" type="ORF">Q766_09530</name>
</gene>
<name>A0A0A2MN10_9FLAO</name>
<keyword evidence="3" id="KW-1185">Reference proteome</keyword>
<evidence type="ECO:0000313" key="2">
    <source>
        <dbReference type="EMBL" id="KGO92868.1"/>
    </source>
</evidence>
<feature type="chain" id="PRO_5002003459" description="SIMPL domain-containing protein" evidence="1">
    <location>
        <begin position="21"/>
        <end position="225"/>
    </location>
</feature>
<dbReference type="eggNOG" id="COG2968">
    <property type="taxonomic scope" value="Bacteria"/>
</dbReference>
<accession>A0A0A2MN10</accession>